<evidence type="ECO:0000313" key="2">
    <source>
        <dbReference type="EMBL" id="PXX06248.1"/>
    </source>
</evidence>
<name>A0A318HJX2_9MYCO</name>
<gene>
    <name evidence="2" type="ORF">C8E89_11421</name>
</gene>
<dbReference type="SUPFAM" id="SSF55008">
    <property type="entry name" value="HMA, heavy metal-associated domain"/>
    <property type="match status" value="1"/>
</dbReference>
<dbReference type="AlphaFoldDB" id="A0A318HJX2"/>
<dbReference type="Gene3D" id="3.30.70.100">
    <property type="match status" value="1"/>
</dbReference>
<reference evidence="2 3" key="2">
    <citation type="submission" date="2018-06" db="EMBL/GenBank/DDBJ databases">
        <title>Sequencing of bacterial isolates from soil warming experiment in Harvard Forest, Massachusetts, USA.</title>
        <authorList>
            <person name="Deangelis K.PhD."/>
        </authorList>
    </citation>
    <scope>NUCLEOTIDE SEQUENCE [LARGE SCALE GENOMIC DNA]</scope>
    <source>
        <strain evidence="2 3">GAS496</strain>
    </source>
</reference>
<dbReference type="InterPro" id="IPR006121">
    <property type="entry name" value="HMA_dom"/>
</dbReference>
<reference evidence="3" key="1">
    <citation type="submission" date="2018-05" db="EMBL/GenBank/DDBJ databases">
        <authorList>
            <person name="Deangelis K."/>
            <person name="Huntemann M."/>
            <person name="Clum A."/>
            <person name="Pillay M."/>
            <person name="Palaniappan K."/>
            <person name="Varghese N."/>
            <person name="Mikhailova N."/>
            <person name="Stamatis D."/>
            <person name="Reddy T."/>
            <person name="Daum C."/>
            <person name="Shapiro N."/>
            <person name="Ivanova N."/>
            <person name="Kyrpides N."/>
            <person name="Woyke T."/>
        </authorList>
    </citation>
    <scope>NUCLEOTIDE SEQUENCE [LARGE SCALE GENOMIC DNA]</scope>
    <source>
        <strain evidence="3">GAS496</strain>
    </source>
</reference>
<dbReference type="PROSITE" id="PS50846">
    <property type="entry name" value="HMA_2"/>
    <property type="match status" value="1"/>
</dbReference>
<evidence type="ECO:0000259" key="1">
    <source>
        <dbReference type="PROSITE" id="PS50846"/>
    </source>
</evidence>
<organism evidence="2 3">
    <name type="scientific">Mycolicibacterium moriokaense</name>
    <dbReference type="NCBI Taxonomy" id="39691"/>
    <lineage>
        <taxon>Bacteria</taxon>
        <taxon>Bacillati</taxon>
        <taxon>Actinomycetota</taxon>
        <taxon>Actinomycetes</taxon>
        <taxon>Mycobacteriales</taxon>
        <taxon>Mycobacteriaceae</taxon>
        <taxon>Mycolicibacterium</taxon>
    </lineage>
</organism>
<comment type="caution">
    <text evidence="2">The sequence shown here is derived from an EMBL/GenBank/DDBJ whole genome shotgun (WGS) entry which is preliminary data.</text>
</comment>
<accession>A0A318HJX2</accession>
<dbReference type="OrthoDB" id="9813965at2"/>
<dbReference type="GO" id="GO:0046872">
    <property type="term" value="F:metal ion binding"/>
    <property type="evidence" value="ECO:0007669"/>
    <property type="project" value="InterPro"/>
</dbReference>
<evidence type="ECO:0000313" key="3">
    <source>
        <dbReference type="Proteomes" id="UP000247781"/>
    </source>
</evidence>
<protein>
    <submittedName>
        <fullName evidence="2">Copper chaperone CopZ</fullName>
    </submittedName>
</protein>
<feature type="domain" description="HMA" evidence="1">
    <location>
        <begin position="4"/>
        <end position="70"/>
    </location>
</feature>
<dbReference type="EMBL" id="QJJU01000014">
    <property type="protein sequence ID" value="PXX06248.1"/>
    <property type="molecule type" value="Genomic_DNA"/>
</dbReference>
<dbReference type="CDD" id="cd00371">
    <property type="entry name" value="HMA"/>
    <property type="match status" value="1"/>
</dbReference>
<dbReference type="Pfam" id="PF00403">
    <property type="entry name" value="HMA"/>
    <property type="match status" value="1"/>
</dbReference>
<sequence>MTTSTHVFRVEGMHCGSCPLLIDDTLEDLPGVSRSHTELKAARSTVWLDTTHTDAQQVIETITGLGYTATVLS</sequence>
<dbReference type="Proteomes" id="UP000247781">
    <property type="component" value="Unassembled WGS sequence"/>
</dbReference>
<dbReference type="InterPro" id="IPR036163">
    <property type="entry name" value="HMA_dom_sf"/>
</dbReference>
<proteinExistence type="predicted"/>
<dbReference type="RefSeq" id="WP_110317877.1">
    <property type="nucleotide sequence ID" value="NZ_QJJU01000014.1"/>
</dbReference>
<keyword evidence="3" id="KW-1185">Reference proteome</keyword>